<proteinExistence type="inferred from homology"/>
<keyword evidence="6" id="KW-0137">Centromere</keyword>
<dbReference type="EMBL" id="CACRZD030000006">
    <property type="protein sequence ID" value="CAA6662319.1"/>
    <property type="molecule type" value="Genomic_DNA"/>
</dbReference>
<keyword evidence="9" id="KW-1185">Reference proteome</keyword>
<feature type="compositionally biased region" description="Basic residues" evidence="7">
    <location>
        <begin position="10"/>
        <end position="20"/>
    </location>
</feature>
<evidence type="ECO:0000256" key="3">
    <source>
        <dbReference type="ARBA" id="ARBA00007321"/>
    </source>
</evidence>
<sequence length="377" mass="42294">MDSDMDEHFRRKSSSGRKRSVPGDILYRQLEQYRGRPRAFAGEVVGSLLTLSLLITMKLLVSNVLKRHEELKERLSRDTDKMIFDRLQKEFEVARASQTEDQVHMEADRKAMPGQESMPPDPHFLGKITYRVGNKSMVPSPFLFSLKPLECFSDSWWYYLVHTGSHKLDETAPIFKVICCLEGARIGIQYETSFAGEPCEIYHCVLESKSFLEKMTVAEHTIPFFLPVREVENDLLFSNAIKFIDYIGDILQAYVDRREQIRVLKELYGNQIKELYHSLSCNLIEFVVEHPSCGRVTFSLRYGDLGSTTPSRIRVLVWPVSSSPRGSAAEGRGAAAASSSATPGPTRLSFAEEALSAASLPEGTDPNPTSLPSSSAG</sequence>
<dbReference type="InterPro" id="IPR018464">
    <property type="entry name" value="CENP-O"/>
</dbReference>
<comment type="similarity">
    <text evidence="3">Belongs to the CENP-O/MCM21 family.</text>
</comment>
<dbReference type="Proteomes" id="UP001189122">
    <property type="component" value="Unassembled WGS sequence"/>
</dbReference>
<feature type="region of interest" description="Disordered" evidence="7">
    <location>
        <begin position="324"/>
        <end position="377"/>
    </location>
</feature>
<keyword evidence="5" id="KW-0539">Nucleus</keyword>
<dbReference type="CDD" id="cd23836">
    <property type="entry name" value="DRWD-C_CENP-O"/>
    <property type="match status" value="1"/>
</dbReference>
<organism evidence="8">
    <name type="scientific">Spirodela intermedia</name>
    <name type="common">Intermediate duckweed</name>
    <dbReference type="NCBI Taxonomy" id="51605"/>
    <lineage>
        <taxon>Eukaryota</taxon>
        <taxon>Viridiplantae</taxon>
        <taxon>Streptophyta</taxon>
        <taxon>Embryophyta</taxon>
        <taxon>Tracheophyta</taxon>
        <taxon>Spermatophyta</taxon>
        <taxon>Magnoliopsida</taxon>
        <taxon>Liliopsida</taxon>
        <taxon>Araceae</taxon>
        <taxon>Lemnoideae</taxon>
        <taxon>Spirodela</taxon>
    </lineage>
</organism>
<evidence type="ECO:0000256" key="1">
    <source>
        <dbReference type="ARBA" id="ARBA00004123"/>
    </source>
</evidence>
<reference evidence="8 9" key="1">
    <citation type="submission" date="2019-12" db="EMBL/GenBank/DDBJ databases">
        <authorList>
            <person name="Scholz U."/>
            <person name="Mascher M."/>
            <person name="Fiebig A."/>
        </authorList>
    </citation>
    <scope>NUCLEOTIDE SEQUENCE</scope>
</reference>
<evidence type="ECO:0000313" key="9">
    <source>
        <dbReference type="Proteomes" id="UP001189122"/>
    </source>
</evidence>
<dbReference type="CDD" id="cd23835">
    <property type="entry name" value="DRWD-N_CENP-O"/>
    <property type="match status" value="1"/>
</dbReference>
<dbReference type="GO" id="GO:0031511">
    <property type="term" value="C:Mis6-Sim4 complex"/>
    <property type="evidence" value="ECO:0007669"/>
    <property type="project" value="TreeGrafter"/>
</dbReference>
<evidence type="ECO:0000256" key="7">
    <source>
        <dbReference type="SAM" id="MobiDB-lite"/>
    </source>
</evidence>
<evidence type="ECO:0000256" key="2">
    <source>
        <dbReference type="ARBA" id="ARBA00004584"/>
    </source>
</evidence>
<dbReference type="PANTHER" id="PTHR14582:SF1">
    <property type="entry name" value="CENTROMERE PROTEIN O"/>
    <property type="match status" value="1"/>
</dbReference>
<keyword evidence="4" id="KW-0158">Chromosome</keyword>
<accession>A0A7I8IWS8</accession>
<evidence type="ECO:0000256" key="6">
    <source>
        <dbReference type="ARBA" id="ARBA00023328"/>
    </source>
</evidence>
<evidence type="ECO:0000313" key="8">
    <source>
        <dbReference type="EMBL" id="CAA2622687.1"/>
    </source>
</evidence>
<protein>
    <submittedName>
        <fullName evidence="8">Uncharacterized protein</fullName>
    </submittedName>
</protein>
<dbReference type="EMBL" id="LR743593">
    <property type="protein sequence ID" value="CAA2622687.1"/>
    <property type="molecule type" value="Genomic_DNA"/>
</dbReference>
<name>A0A7I8IWS8_SPIIN</name>
<evidence type="ECO:0000256" key="5">
    <source>
        <dbReference type="ARBA" id="ARBA00023242"/>
    </source>
</evidence>
<comment type="subcellular location">
    <subcellularLocation>
        <location evidence="2">Chromosome</location>
        <location evidence="2">Centromere</location>
    </subcellularLocation>
    <subcellularLocation>
        <location evidence="1">Nucleus</location>
    </subcellularLocation>
</comment>
<dbReference type="GO" id="GO:0005634">
    <property type="term" value="C:nucleus"/>
    <property type="evidence" value="ECO:0007669"/>
    <property type="project" value="UniProtKB-SubCell"/>
</dbReference>
<feature type="compositionally biased region" description="Polar residues" evidence="7">
    <location>
        <begin position="366"/>
        <end position="377"/>
    </location>
</feature>
<dbReference type="Pfam" id="PF09496">
    <property type="entry name" value="CENP-O"/>
    <property type="match status" value="1"/>
</dbReference>
<evidence type="ECO:0000256" key="4">
    <source>
        <dbReference type="ARBA" id="ARBA00022454"/>
    </source>
</evidence>
<dbReference type="AlphaFoldDB" id="A0A7I8IWS8"/>
<feature type="compositionally biased region" description="Low complexity" evidence="7">
    <location>
        <begin position="324"/>
        <end position="362"/>
    </location>
</feature>
<gene>
    <name evidence="8" type="ORF">SI7747_06008712</name>
</gene>
<dbReference type="PANTHER" id="PTHR14582">
    <property type="entry name" value="INNER KINETOCHORE SUBUNIT MAL2"/>
    <property type="match status" value="1"/>
</dbReference>
<feature type="region of interest" description="Disordered" evidence="7">
    <location>
        <begin position="1"/>
        <end position="20"/>
    </location>
</feature>